<dbReference type="Proteomes" id="UP000576082">
    <property type="component" value="Unassembled WGS sequence"/>
</dbReference>
<organism evidence="2 3">
    <name type="scientific">Flammeovirga aprica JL-4</name>
    <dbReference type="NCBI Taxonomy" id="694437"/>
    <lineage>
        <taxon>Bacteria</taxon>
        <taxon>Pseudomonadati</taxon>
        <taxon>Bacteroidota</taxon>
        <taxon>Cytophagia</taxon>
        <taxon>Cytophagales</taxon>
        <taxon>Flammeovirgaceae</taxon>
        <taxon>Flammeovirga</taxon>
    </lineage>
</organism>
<dbReference type="AlphaFoldDB" id="A0A7X9S291"/>
<comment type="caution">
    <text evidence="2">The sequence shown here is derived from an EMBL/GenBank/DDBJ whole genome shotgun (WGS) entry which is preliminary data.</text>
</comment>
<feature type="transmembrane region" description="Helical" evidence="1">
    <location>
        <begin position="60"/>
        <end position="77"/>
    </location>
</feature>
<sequence length="246" mass="28777">MKYIIEICIAIDIAILSIAYPLLADKISNIGEKFKSQFLKEVFKNEFPQKKYPFTFGTPLFKFVLFSTLISFFFMIFEFPPLFSWNNIIINNSAKLIVLISTVILVFLFFEWISKVALFNGNSISLLKHLIKKINSSKDENEYILKSINELAYYSITFNDEHLQETLLEFYHNLFKKIRNQQSNTSEIIYPIDLNFLIRKLCETSTENSTKLKALEHRAVSGLWLLGEDWICNIFSDKKLSHLLII</sequence>
<gene>
    <name evidence="2" type="ORF">HHU12_34115</name>
</gene>
<accession>A0A7X9S291</accession>
<reference evidence="2 3" key="1">
    <citation type="submission" date="2020-04" db="EMBL/GenBank/DDBJ databases">
        <title>Flammeovirga sp. SR4, a novel species isolated from seawater.</title>
        <authorList>
            <person name="Wang X."/>
        </authorList>
    </citation>
    <scope>NUCLEOTIDE SEQUENCE [LARGE SCALE GENOMIC DNA]</scope>
    <source>
        <strain evidence="2 3">ATCC 23126</strain>
    </source>
</reference>
<evidence type="ECO:0000313" key="3">
    <source>
        <dbReference type="Proteomes" id="UP000576082"/>
    </source>
</evidence>
<keyword evidence="3" id="KW-1185">Reference proteome</keyword>
<protein>
    <submittedName>
        <fullName evidence="2">Uncharacterized protein</fullName>
    </submittedName>
</protein>
<keyword evidence="1" id="KW-0812">Transmembrane</keyword>
<evidence type="ECO:0000256" key="1">
    <source>
        <dbReference type="SAM" id="Phobius"/>
    </source>
</evidence>
<keyword evidence="1" id="KW-0472">Membrane</keyword>
<proteinExistence type="predicted"/>
<keyword evidence="1" id="KW-1133">Transmembrane helix</keyword>
<evidence type="ECO:0000313" key="2">
    <source>
        <dbReference type="EMBL" id="NME73037.1"/>
    </source>
</evidence>
<dbReference type="EMBL" id="JABANE010000313">
    <property type="protein sequence ID" value="NME73037.1"/>
    <property type="molecule type" value="Genomic_DNA"/>
</dbReference>
<dbReference type="RefSeq" id="WP_169661176.1">
    <property type="nucleotide sequence ID" value="NZ_JABANE010000313.1"/>
</dbReference>
<name>A0A7X9S291_9BACT</name>
<feature type="transmembrane region" description="Helical" evidence="1">
    <location>
        <begin position="97"/>
        <end position="118"/>
    </location>
</feature>